<dbReference type="Gene3D" id="2.60.120.10">
    <property type="entry name" value="Jelly Rolls"/>
    <property type="match status" value="1"/>
</dbReference>
<keyword evidence="5" id="KW-0418">Kinase</keyword>
<organism evidence="5 6">
    <name type="scientific">Epilithonimonas hominis</name>
    <dbReference type="NCBI Taxonomy" id="420404"/>
    <lineage>
        <taxon>Bacteria</taxon>
        <taxon>Pseudomonadati</taxon>
        <taxon>Bacteroidota</taxon>
        <taxon>Flavobacteriia</taxon>
        <taxon>Flavobacteriales</taxon>
        <taxon>Weeksellaceae</taxon>
        <taxon>Chryseobacterium group</taxon>
        <taxon>Epilithonimonas</taxon>
    </lineage>
</organism>
<dbReference type="PRINTS" id="PR00034">
    <property type="entry name" value="HTHCRP"/>
</dbReference>
<protein>
    <submittedName>
        <fullName evidence="5">cAMP-binding domain of CRP or a regulatory subunit of cAMP-dependent protein kinases</fullName>
    </submittedName>
</protein>
<dbReference type="SMART" id="SM00100">
    <property type="entry name" value="cNMP"/>
    <property type="match status" value="1"/>
</dbReference>
<dbReference type="Pfam" id="PF13545">
    <property type="entry name" value="HTH_Crp_2"/>
    <property type="match status" value="1"/>
</dbReference>
<dbReference type="PROSITE" id="PS50042">
    <property type="entry name" value="CNMP_BINDING_3"/>
    <property type="match status" value="1"/>
</dbReference>
<keyword evidence="5" id="KW-0808">Transferase</keyword>
<dbReference type="InterPro" id="IPR018490">
    <property type="entry name" value="cNMP-bd_dom_sf"/>
</dbReference>
<proteinExistence type="predicted"/>
<dbReference type="SUPFAM" id="SSF46785">
    <property type="entry name" value="Winged helix' DNA-binding domain"/>
    <property type="match status" value="1"/>
</dbReference>
<accession>A0A1H6LSC6</accession>
<dbReference type="STRING" id="420404.SAMN05421793_1444"/>
<dbReference type="InterPro" id="IPR036388">
    <property type="entry name" value="WH-like_DNA-bd_sf"/>
</dbReference>
<sequence>MVIEELILESLGADTEYHATGSTIFSEGSTPSYYFQIVEGEVKLNNYNEDGKEAIQDILVKGQSFGESMLFTDNSYPVNAVALVCCKILKLSKKKFLELLEKHPENYLDTIKSISNSMYFRYVMGQYLSSQNPVFKLRTFMDYLKGLQTNSKEPYSFQIPLTRQQMASFTGLCVETTIRTLKVMEKNKIVKIKNHKVLY</sequence>
<evidence type="ECO:0000256" key="3">
    <source>
        <dbReference type="ARBA" id="ARBA00023163"/>
    </source>
</evidence>
<dbReference type="InterPro" id="IPR000595">
    <property type="entry name" value="cNMP-bd_dom"/>
</dbReference>
<keyword evidence="1" id="KW-0805">Transcription regulation</keyword>
<name>A0A1H6LSC6_9FLAO</name>
<gene>
    <name evidence="5" type="ORF">SAMN05421793_1444</name>
</gene>
<dbReference type="CDD" id="cd00038">
    <property type="entry name" value="CAP_ED"/>
    <property type="match status" value="1"/>
</dbReference>
<dbReference type="GO" id="GO:0003677">
    <property type="term" value="F:DNA binding"/>
    <property type="evidence" value="ECO:0007669"/>
    <property type="project" value="UniProtKB-KW"/>
</dbReference>
<dbReference type="AlphaFoldDB" id="A0A1H6LSC6"/>
<evidence type="ECO:0000256" key="2">
    <source>
        <dbReference type="ARBA" id="ARBA00023125"/>
    </source>
</evidence>
<dbReference type="InterPro" id="IPR036390">
    <property type="entry name" value="WH_DNA-bd_sf"/>
</dbReference>
<keyword evidence="2" id="KW-0238">DNA-binding</keyword>
<dbReference type="InterPro" id="IPR014710">
    <property type="entry name" value="RmlC-like_jellyroll"/>
</dbReference>
<dbReference type="InterPro" id="IPR012318">
    <property type="entry name" value="HTH_CRP"/>
</dbReference>
<dbReference type="GO" id="GO:0003700">
    <property type="term" value="F:DNA-binding transcription factor activity"/>
    <property type="evidence" value="ECO:0007669"/>
    <property type="project" value="TreeGrafter"/>
</dbReference>
<dbReference type="GO" id="GO:0016301">
    <property type="term" value="F:kinase activity"/>
    <property type="evidence" value="ECO:0007669"/>
    <property type="project" value="UniProtKB-KW"/>
</dbReference>
<dbReference type="SMART" id="SM00419">
    <property type="entry name" value="HTH_CRP"/>
    <property type="match status" value="1"/>
</dbReference>
<evidence type="ECO:0000259" key="4">
    <source>
        <dbReference type="PROSITE" id="PS50042"/>
    </source>
</evidence>
<dbReference type="InterPro" id="IPR050397">
    <property type="entry name" value="Env_Response_Regulators"/>
</dbReference>
<evidence type="ECO:0000313" key="5">
    <source>
        <dbReference type="EMBL" id="SEH87717.1"/>
    </source>
</evidence>
<keyword evidence="3" id="KW-0804">Transcription</keyword>
<evidence type="ECO:0000256" key="1">
    <source>
        <dbReference type="ARBA" id="ARBA00023015"/>
    </source>
</evidence>
<dbReference type="Proteomes" id="UP000198555">
    <property type="component" value="Unassembled WGS sequence"/>
</dbReference>
<dbReference type="Gene3D" id="1.10.10.10">
    <property type="entry name" value="Winged helix-like DNA-binding domain superfamily/Winged helix DNA-binding domain"/>
    <property type="match status" value="1"/>
</dbReference>
<dbReference type="GO" id="GO:0005829">
    <property type="term" value="C:cytosol"/>
    <property type="evidence" value="ECO:0007669"/>
    <property type="project" value="TreeGrafter"/>
</dbReference>
<evidence type="ECO:0000313" key="6">
    <source>
        <dbReference type="Proteomes" id="UP000198555"/>
    </source>
</evidence>
<feature type="domain" description="Cyclic nucleotide-binding" evidence="4">
    <location>
        <begin position="17"/>
        <end position="100"/>
    </location>
</feature>
<reference evidence="6" key="1">
    <citation type="submission" date="2016-10" db="EMBL/GenBank/DDBJ databases">
        <authorList>
            <person name="Varghese N."/>
            <person name="Submissions S."/>
        </authorList>
    </citation>
    <scope>NUCLEOTIDE SEQUENCE [LARGE SCALE GENOMIC DNA]</scope>
    <source>
        <strain evidence="6">DSM 19326</strain>
    </source>
</reference>
<dbReference type="SUPFAM" id="SSF51206">
    <property type="entry name" value="cAMP-binding domain-like"/>
    <property type="match status" value="1"/>
</dbReference>
<keyword evidence="6" id="KW-1185">Reference proteome</keyword>
<dbReference type="Pfam" id="PF00027">
    <property type="entry name" value="cNMP_binding"/>
    <property type="match status" value="1"/>
</dbReference>
<dbReference type="PANTHER" id="PTHR24567:SF28">
    <property type="entry name" value="LISTERIOLYSIN REGULATORY PROTEIN"/>
    <property type="match status" value="1"/>
</dbReference>
<dbReference type="RefSeq" id="WP_089770766.1">
    <property type="nucleotide sequence ID" value="NZ_FNWX01000044.1"/>
</dbReference>
<dbReference type="PANTHER" id="PTHR24567">
    <property type="entry name" value="CRP FAMILY TRANSCRIPTIONAL REGULATORY PROTEIN"/>
    <property type="match status" value="1"/>
</dbReference>
<dbReference type="EMBL" id="FNWX01000044">
    <property type="protein sequence ID" value="SEH87717.1"/>
    <property type="molecule type" value="Genomic_DNA"/>
</dbReference>